<keyword evidence="2 3" id="KW-0472">Membrane</keyword>
<dbReference type="GO" id="GO:0009847">
    <property type="term" value="P:spore germination"/>
    <property type="evidence" value="ECO:0007669"/>
    <property type="project" value="InterPro"/>
</dbReference>
<dbReference type="STRING" id="1157490.EL26_18920"/>
<dbReference type="Pfam" id="PF03323">
    <property type="entry name" value="GerA"/>
    <property type="match status" value="1"/>
</dbReference>
<reference evidence="4 5" key="1">
    <citation type="journal article" date="2013" name="Int. J. Syst. Evol. Microbiol.">
        <title>Tumebacillus flagellatus sp. nov., an alpha-amylase/pullulanase-producing bacterium isolated from cassava wastewater.</title>
        <authorList>
            <person name="Wang Q."/>
            <person name="Xie N."/>
            <person name="Qin Y."/>
            <person name="Shen N."/>
            <person name="Zhu J."/>
            <person name="Mi H."/>
            <person name="Huang R."/>
        </authorList>
    </citation>
    <scope>NUCLEOTIDE SEQUENCE [LARGE SCALE GENOMIC DNA]</scope>
    <source>
        <strain evidence="4 5">GST4</strain>
    </source>
</reference>
<feature type="transmembrane region" description="Helical" evidence="3">
    <location>
        <begin position="320"/>
        <end position="338"/>
    </location>
</feature>
<evidence type="ECO:0000313" key="5">
    <source>
        <dbReference type="Proteomes" id="UP000027931"/>
    </source>
</evidence>
<evidence type="ECO:0000256" key="1">
    <source>
        <dbReference type="ARBA" id="ARBA00005278"/>
    </source>
</evidence>
<dbReference type="EMBL" id="JMIR01000031">
    <property type="protein sequence ID" value="KEO81908.1"/>
    <property type="molecule type" value="Genomic_DNA"/>
</dbReference>
<comment type="similarity">
    <text evidence="1">Belongs to the GerABKA family.</text>
</comment>
<protein>
    <submittedName>
        <fullName evidence="4">Uncharacterized protein</fullName>
    </submittedName>
</protein>
<dbReference type="PANTHER" id="PTHR22550:SF5">
    <property type="entry name" value="LEUCINE ZIPPER PROTEIN 4"/>
    <property type="match status" value="1"/>
</dbReference>
<comment type="caution">
    <text evidence="4">The sequence shown here is derived from an EMBL/GenBank/DDBJ whole genome shotgun (WGS) entry which is preliminary data.</text>
</comment>
<keyword evidence="5" id="KW-1185">Reference proteome</keyword>
<organism evidence="4 5">
    <name type="scientific">Tumebacillus flagellatus</name>
    <dbReference type="NCBI Taxonomy" id="1157490"/>
    <lineage>
        <taxon>Bacteria</taxon>
        <taxon>Bacillati</taxon>
        <taxon>Bacillota</taxon>
        <taxon>Bacilli</taxon>
        <taxon>Bacillales</taxon>
        <taxon>Alicyclobacillaceae</taxon>
        <taxon>Tumebacillus</taxon>
    </lineage>
</organism>
<evidence type="ECO:0000313" key="4">
    <source>
        <dbReference type="EMBL" id="KEO81908.1"/>
    </source>
</evidence>
<feature type="transmembrane region" description="Helical" evidence="3">
    <location>
        <begin position="403"/>
        <end position="429"/>
    </location>
</feature>
<dbReference type="OrthoDB" id="1726708at2"/>
<sequence>MEADLRDWFRTNGDVVFQTMYIGTFPRQLTLLLVYCEGMTADSQINQTLLPQLRNAFRDTLPKNVKQLERMKPLLMTLMTGPHLKEAVIRKVFEGHVLLLFQELGALYAFNLSKFPQRKPEEPSTEISIRGARDGLVEELNVNVGLIRKRMPTNTMCCEEFSLGTRSQTKVAMLYLEDVANPEVIEKIRSKVKSFQEDALQSSQQLEEYLGGTRFTLFPMFSYTGRPDFASLSLTNGRIVLLVDGAPNALIAPVSLFFLLESPSDSVTFYYFVAFQRIVRLFGLCVALMLPAFWVGLNSYHQDQLPYTFLATIVVSRQGVPMPAPIEAFLMIMLFELFREAGLRLPATVGQTLSVVGGLIIGQAAISAGLTSPSLLVVIATSTVASFILGNQDLSGSVRLLNVLFVFVTSIFGMFGFFVCVFGLLTYLVNLRSFGVPYLAPASPLVQPDIRRYFFPLPFGTSKKRPEVLNTQNSNRTGEDSP</sequence>
<evidence type="ECO:0000256" key="2">
    <source>
        <dbReference type="ARBA" id="ARBA00023136"/>
    </source>
</evidence>
<proteinExistence type="inferred from homology"/>
<dbReference type="AlphaFoldDB" id="A0A074LPX3"/>
<dbReference type="eggNOG" id="COG0697">
    <property type="taxonomic scope" value="Bacteria"/>
</dbReference>
<accession>A0A074LPX3</accession>
<feature type="transmembrane region" description="Helical" evidence="3">
    <location>
        <begin position="281"/>
        <end position="300"/>
    </location>
</feature>
<dbReference type="RefSeq" id="WP_052036541.1">
    <property type="nucleotide sequence ID" value="NZ_JMIR01000031.1"/>
</dbReference>
<keyword evidence="3" id="KW-0812">Transmembrane</keyword>
<dbReference type="InterPro" id="IPR004995">
    <property type="entry name" value="Spore_Ger"/>
</dbReference>
<dbReference type="PANTHER" id="PTHR22550">
    <property type="entry name" value="SPORE GERMINATION PROTEIN"/>
    <property type="match status" value="1"/>
</dbReference>
<evidence type="ECO:0000256" key="3">
    <source>
        <dbReference type="SAM" id="Phobius"/>
    </source>
</evidence>
<feature type="transmembrane region" description="Helical" evidence="3">
    <location>
        <begin position="372"/>
        <end position="391"/>
    </location>
</feature>
<dbReference type="GO" id="GO:0016020">
    <property type="term" value="C:membrane"/>
    <property type="evidence" value="ECO:0007669"/>
    <property type="project" value="InterPro"/>
</dbReference>
<name>A0A074LPX3_9BACL</name>
<keyword evidence="3" id="KW-1133">Transmembrane helix</keyword>
<dbReference type="InterPro" id="IPR050768">
    <property type="entry name" value="UPF0353/GerABKA_families"/>
</dbReference>
<dbReference type="Proteomes" id="UP000027931">
    <property type="component" value="Unassembled WGS sequence"/>
</dbReference>
<dbReference type="PIRSF" id="PIRSF005690">
    <property type="entry name" value="GerBA"/>
    <property type="match status" value="1"/>
</dbReference>
<gene>
    <name evidence="4" type="ORF">EL26_18920</name>
</gene>